<dbReference type="InterPro" id="IPR050598">
    <property type="entry name" value="AminoAcid_Transporter"/>
</dbReference>
<feature type="transmembrane region" description="Helical" evidence="5">
    <location>
        <begin position="44"/>
        <end position="71"/>
    </location>
</feature>
<evidence type="ECO:0000256" key="1">
    <source>
        <dbReference type="ARBA" id="ARBA00004141"/>
    </source>
</evidence>
<evidence type="ECO:0000256" key="3">
    <source>
        <dbReference type="ARBA" id="ARBA00022989"/>
    </source>
</evidence>
<keyword evidence="7" id="KW-1185">Reference proteome</keyword>
<keyword evidence="3 5" id="KW-1133">Transmembrane helix</keyword>
<dbReference type="PANTHER" id="PTHR11785:SF512">
    <property type="entry name" value="SOBREMESA, ISOFORM B"/>
    <property type="match status" value="1"/>
</dbReference>
<gene>
    <name evidence="6" type="ORF">PQJ73_27760</name>
</gene>
<feature type="transmembrane region" description="Helical" evidence="5">
    <location>
        <begin position="199"/>
        <end position="220"/>
    </location>
</feature>
<feature type="transmembrane region" description="Helical" evidence="5">
    <location>
        <begin position="418"/>
        <end position="439"/>
    </location>
</feature>
<comment type="subcellular location">
    <subcellularLocation>
        <location evidence="1">Membrane</location>
        <topology evidence="1">Multi-pass membrane protein</topology>
    </subcellularLocation>
</comment>
<keyword evidence="2 5" id="KW-0812">Transmembrane</keyword>
<name>A0ABT5JIU7_RHOTP</name>
<feature type="transmembrane region" description="Helical" evidence="5">
    <location>
        <begin position="274"/>
        <end position="295"/>
    </location>
</feature>
<evidence type="ECO:0000256" key="5">
    <source>
        <dbReference type="SAM" id="Phobius"/>
    </source>
</evidence>
<evidence type="ECO:0000313" key="6">
    <source>
        <dbReference type="EMBL" id="MDC7789494.1"/>
    </source>
</evidence>
<organism evidence="6 7">
    <name type="scientific">Rhodoplanes tepidamans</name>
    <name type="common">Rhodoplanes cryptolactis</name>
    <dbReference type="NCBI Taxonomy" id="200616"/>
    <lineage>
        <taxon>Bacteria</taxon>
        <taxon>Pseudomonadati</taxon>
        <taxon>Pseudomonadota</taxon>
        <taxon>Alphaproteobacteria</taxon>
        <taxon>Hyphomicrobiales</taxon>
        <taxon>Nitrobacteraceae</taxon>
        <taxon>Rhodoplanes</taxon>
    </lineage>
</organism>
<dbReference type="Proteomes" id="UP001165652">
    <property type="component" value="Unassembled WGS sequence"/>
</dbReference>
<comment type="caution">
    <text evidence="6">The sequence shown here is derived from an EMBL/GenBank/DDBJ whole genome shotgun (WGS) entry which is preliminary data.</text>
</comment>
<sequence>MSEQDRAAPRPTLSVLDGIGLVVGVVVGIGIFKTPSLVAANVDGALAFMGLWLLGGLITLAGALVYAELAARHPSAGGEYTFLSRGLGRPTALLFAWARISVIQTGAIAAVAFVFGDYAQAVLPLGPHGGPIYAAAVLAAVTAVNLRGTLHGKIAQNLLSALTFAAILAIVVLGLVLGAPAEPRTAEPSAEPSAGGAPGLAMVFILLTYGGWNEAAYISADVRDGRRTMLRVLMLGTVLIMAVYLLANLAYLSVLGLDGMRGSSVVAADLMERTVGPAGAVLISLAICVAALSTLNASIFTGARIYHALGADLPALRAVGTWDADGNNPRRAILVQSGIALALVLFGAPQRDGFQAIVEYTAPVFWFFMLLVGISYLVLRRRDDHAPRLLTAPLLYPAVPLVFCAACAWLLYASLVHTGLGGLVGVAVLAAGVPLILLAHRRGRLVPAE</sequence>
<dbReference type="EMBL" id="JAQQLI010000075">
    <property type="protein sequence ID" value="MDC7789494.1"/>
    <property type="molecule type" value="Genomic_DNA"/>
</dbReference>
<reference evidence="6" key="2">
    <citation type="submission" date="2023-02" db="EMBL/GenBank/DDBJ databases">
        <authorList>
            <person name="Rayyan A."/>
            <person name="Meyer T."/>
            <person name="Kyndt J.A."/>
        </authorList>
    </citation>
    <scope>NUCLEOTIDE SEQUENCE</scope>
    <source>
        <strain evidence="6">DSM 9987</strain>
    </source>
</reference>
<dbReference type="Pfam" id="PF13520">
    <property type="entry name" value="AA_permease_2"/>
    <property type="match status" value="1"/>
</dbReference>
<keyword evidence="4 5" id="KW-0472">Membrane</keyword>
<evidence type="ECO:0000256" key="2">
    <source>
        <dbReference type="ARBA" id="ARBA00022692"/>
    </source>
</evidence>
<dbReference type="InterPro" id="IPR002293">
    <property type="entry name" value="AA/rel_permease1"/>
</dbReference>
<evidence type="ECO:0000313" key="7">
    <source>
        <dbReference type="Proteomes" id="UP001165652"/>
    </source>
</evidence>
<feature type="transmembrane region" description="Helical" evidence="5">
    <location>
        <begin position="158"/>
        <end position="179"/>
    </location>
</feature>
<accession>A0ABT5JIU7</accession>
<dbReference type="PANTHER" id="PTHR11785">
    <property type="entry name" value="AMINO ACID TRANSPORTER"/>
    <property type="match status" value="1"/>
</dbReference>
<reference evidence="6" key="1">
    <citation type="journal article" date="2023" name="Microbiol Resour">
        <title>Genome Sequences of Rhodoplanes serenus and Two Thermotolerant Strains, Rhodoplanes tepidamans and 'Rhodoplanes cryptolactis,' Further Refine the Genus.</title>
        <authorList>
            <person name="Rayyan A.A."/>
            <person name="Kyndt J.A."/>
        </authorList>
    </citation>
    <scope>NUCLEOTIDE SEQUENCE</scope>
    <source>
        <strain evidence="6">DSM 9987</strain>
    </source>
</reference>
<feature type="transmembrane region" description="Helical" evidence="5">
    <location>
        <begin position="360"/>
        <end position="379"/>
    </location>
</feature>
<feature type="transmembrane region" description="Helical" evidence="5">
    <location>
        <begin position="128"/>
        <end position="146"/>
    </location>
</feature>
<protein>
    <submittedName>
        <fullName evidence="6">Amino acid permease</fullName>
    </submittedName>
</protein>
<feature type="transmembrane region" description="Helical" evidence="5">
    <location>
        <begin position="92"/>
        <end position="116"/>
    </location>
</feature>
<dbReference type="PIRSF" id="PIRSF006060">
    <property type="entry name" value="AA_transporter"/>
    <property type="match status" value="1"/>
</dbReference>
<feature type="transmembrane region" description="Helical" evidence="5">
    <location>
        <begin position="332"/>
        <end position="348"/>
    </location>
</feature>
<dbReference type="RefSeq" id="WP_272780315.1">
    <property type="nucleotide sequence ID" value="NZ_JAQQLI010000075.1"/>
</dbReference>
<feature type="transmembrane region" description="Helical" evidence="5">
    <location>
        <begin position="12"/>
        <end position="32"/>
    </location>
</feature>
<dbReference type="Gene3D" id="1.20.1740.10">
    <property type="entry name" value="Amino acid/polyamine transporter I"/>
    <property type="match status" value="1"/>
</dbReference>
<feature type="transmembrane region" description="Helical" evidence="5">
    <location>
        <begin position="391"/>
        <end position="412"/>
    </location>
</feature>
<feature type="transmembrane region" description="Helical" evidence="5">
    <location>
        <begin position="232"/>
        <end position="254"/>
    </location>
</feature>
<proteinExistence type="predicted"/>
<evidence type="ECO:0000256" key="4">
    <source>
        <dbReference type="ARBA" id="ARBA00023136"/>
    </source>
</evidence>